<feature type="region of interest" description="Disordered" evidence="1">
    <location>
        <begin position="1"/>
        <end position="91"/>
    </location>
</feature>
<keyword evidence="3" id="KW-1185">Reference proteome</keyword>
<evidence type="ECO:0000256" key="1">
    <source>
        <dbReference type="SAM" id="MobiDB-lite"/>
    </source>
</evidence>
<reference evidence="2" key="1">
    <citation type="submission" date="2023-10" db="EMBL/GenBank/DDBJ databases">
        <authorList>
            <person name="Hackl T."/>
        </authorList>
    </citation>
    <scope>NUCLEOTIDE SEQUENCE</scope>
</reference>
<dbReference type="Proteomes" id="UP001295740">
    <property type="component" value="Unassembled WGS sequence"/>
</dbReference>
<organism evidence="2 3">
    <name type="scientific">Anthostomella pinea</name>
    <dbReference type="NCBI Taxonomy" id="933095"/>
    <lineage>
        <taxon>Eukaryota</taxon>
        <taxon>Fungi</taxon>
        <taxon>Dikarya</taxon>
        <taxon>Ascomycota</taxon>
        <taxon>Pezizomycotina</taxon>
        <taxon>Sordariomycetes</taxon>
        <taxon>Xylariomycetidae</taxon>
        <taxon>Xylariales</taxon>
        <taxon>Xylariaceae</taxon>
        <taxon>Anthostomella</taxon>
    </lineage>
</organism>
<name>A0AAI8VGK7_9PEZI</name>
<sequence length="419" mass="46456">MRLRDDEQLGIDHDAATKTTANTETTIGKTKTTAPTKKATPGKSPAKTETPTKRAKTASEAKKTKRKVGSKAGKAEGSKAIESSRRKNSSTRHALFLLRARLCHMLDSSKYERPLINDAERTDGARHYGNTTEEKRSSHGHFVTVLEDYLSLLQPNLQRVPTPLPLKEELFNLVATAHTQRMIQRLYTTRDDNAAEKWSYEQDCLLGLVDGGVHPIVMKKSKGSKSTRHRIGFACQPEVTSGSLGSTETSELTPNFMITREGMMAECKKLVCGEGGYTADGQLNKKELIEMFKGVARPKAYITFRNKFKEEAGADIDSAGANPIPHSPFGRGPETDRPLYGSAAGDQTGKPTFYSFKSSTASATLEKAIMDFLRETYTFRHGYEEALVALLNWAYFYEDASRPVSFRTTIKSFNFTNGQ</sequence>
<feature type="compositionally biased region" description="Basic and acidic residues" evidence="1">
    <location>
        <begin position="1"/>
        <end position="16"/>
    </location>
</feature>
<proteinExistence type="predicted"/>
<feature type="region of interest" description="Disordered" evidence="1">
    <location>
        <begin position="315"/>
        <end position="346"/>
    </location>
</feature>
<feature type="compositionally biased region" description="Low complexity" evidence="1">
    <location>
        <begin position="17"/>
        <end position="48"/>
    </location>
</feature>
<accession>A0AAI8VGK7</accession>
<protein>
    <submittedName>
        <fullName evidence="2">Uu.00g085590.m01.CDS01</fullName>
    </submittedName>
</protein>
<feature type="compositionally biased region" description="Basic and acidic residues" evidence="1">
    <location>
        <begin position="73"/>
        <end position="85"/>
    </location>
</feature>
<evidence type="ECO:0000313" key="3">
    <source>
        <dbReference type="Proteomes" id="UP001295740"/>
    </source>
</evidence>
<comment type="caution">
    <text evidence="2">The sequence shown here is derived from an EMBL/GenBank/DDBJ whole genome shotgun (WGS) entry which is preliminary data.</text>
</comment>
<evidence type="ECO:0000313" key="2">
    <source>
        <dbReference type="EMBL" id="CAJ2507373.1"/>
    </source>
</evidence>
<dbReference type="AlphaFoldDB" id="A0AAI8VGK7"/>
<gene>
    <name evidence="2" type="ORF">KHLLAP_LOCUS7841</name>
</gene>
<dbReference type="EMBL" id="CAUWAG010000010">
    <property type="protein sequence ID" value="CAJ2507373.1"/>
    <property type="molecule type" value="Genomic_DNA"/>
</dbReference>